<dbReference type="InterPro" id="IPR007404">
    <property type="entry name" value="YdjM-like"/>
</dbReference>
<dbReference type="Pfam" id="PF04307">
    <property type="entry name" value="YdjM"/>
    <property type="match status" value="1"/>
</dbReference>
<keyword evidence="2" id="KW-1185">Reference proteome</keyword>
<accession>M0BD01</accession>
<evidence type="ECO:0000313" key="1">
    <source>
        <dbReference type="EMBL" id="ELZ07494.1"/>
    </source>
</evidence>
<reference evidence="1 2" key="1">
    <citation type="journal article" date="2014" name="PLoS Genet.">
        <title>Phylogenetically driven sequencing of extremely halophilic archaea reveals strategies for static and dynamic osmo-response.</title>
        <authorList>
            <person name="Becker E.A."/>
            <person name="Seitzer P.M."/>
            <person name="Tritt A."/>
            <person name="Larsen D."/>
            <person name="Krusor M."/>
            <person name="Yao A.I."/>
            <person name="Wu D."/>
            <person name="Madern D."/>
            <person name="Eisen J.A."/>
            <person name="Darling A.E."/>
            <person name="Facciotti M.T."/>
        </authorList>
    </citation>
    <scope>NUCLEOTIDE SEQUENCE [LARGE SCALE GENOMIC DNA]</scope>
    <source>
        <strain evidence="1 2">DSM 13077</strain>
    </source>
</reference>
<comment type="caution">
    <text evidence="1">The sequence shown here is derived from an EMBL/GenBank/DDBJ whole genome shotgun (WGS) entry which is preliminary data.</text>
</comment>
<dbReference type="Proteomes" id="UP000011591">
    <property type="component" value="Unassembled WGS sequence"/>
</dbReference>
<name>M0BD01_9EURY</name>
<evidence type="ECO:0000313" key="2">
    <source>
        <dbReference type="Proteomes" id="UP000011591"/>
    </source>
</evidence>
<sequence length="211" mass="23346">MQCSLPRLTARDESKHLFVDPEKGHGMWPWGHLAVAYLLYTGYTAHRFDRSPRFVPLVALAIGSQFPDLIDKPFAWTFGVLPGGRTLSHSLLFVALFLPAIYAAANRFEFRAAGVAFSIGYLSHLLADIPPSVLTGESAGAAYLLWPVVEQPPEDPIGGILDAFLNYYTMGPYEWLQFGLFVGAVLVWYRDGAPGLATVRASVRRYIPTRS</sequence>
<gene>
    <name evidence="1" type="ORF">C480_05541</name>
</gene>
<dbReference type="GO" id="GO:0016787">
    <property type="term" value="F:hydrolase activity"/>
    <property type="evidence" value="ECO:0007669"/>
    <property type="project" value="UniProtKB-KW"/>
</dbReference>
<proteinExistence type="predicted"/>
<dbReference type="EMBL" id="AOIP01000015">
    <property type="protein sequence ID" value="ELZ07494.1"/>
    <property type="molecule type" value="Genomic_DNA"/>
</dbReference>
<protein>
    <submittedName>
        <fullName evidence="1">Membrane-bound metal-dependent hydrolase</fullName>
    </submittedName>
</protein>
<organism evidence="1 2">
    <name type="scientific">Natrialba aegyptia DSM 13077</name>
    <dbReference type="NCBI Taxonomy" id="1227491"/>
    <lineage>
        <taxon>Archaea</taxon>
        <taxon>Methanobacteriati</taxon>
        <taxon>Methanobacteriota</taxon>
        <taxon>Stenosarchaea group</taxon>
        <taxon>Halobacteria</taxon>
        <taxon>Halobacteriales</taxon>
        <taxon>Natrialbaceae</taxon>
        <taxon>Natrialba</taxon>
    </lineage>
</organism>
<keyword evidence="1" id="KW-0378">Hydrolase</keyword>
<dbReference type="AlphaFoldDB" id="M0BD01"/>
<dbReference type="PATRIC" id="fig|1227491.4.peg.1139"/>